<evidence type="ECO:0000259" key="1">
    <source>
        <dbReference type="Pfam" id="PF07929"/>
    </source>
</evidence>
<dbReference type="PANTHER" id="PTHR41878:SF1">
    <property type="entry name" value="TNPR PROTEIN"/>
    <property type="match status" value="1"/>
</dbReference>
<dbReference type="Pfam" id="PF07929">
    <property type="entry name" value="PRiA4_ORF3"/>
    <property type="match status" value="1"/>
</dbReference>
<dbReference type="PANTHER" id="PTHR41878">
    <property type="entry name" value="LEXA REPRESSOR-RELATED"/>
    <property type="match status" value="1"/>
</dbReference>
<dbReference type="EMBL" id="WTVQ01000090">
    <property type="protein sequence ID" value="NMG77699.1"/>
    <property type="molecule type" value="Genomic_DNA"/>
</dbReference>
<comment type="caution">
    <text evidence="2">The sequence shown here is derived from an EMBL/GenBank/DDBJ whole genome shotgun (WGS) entry which is preliminary data.</text>
</comment>
<gene>
    <name evidence="2" type="ORF">GPA25_23405</name>
</gene>
<name>A0ABX1QJX4_9RHOO</name>
<protein>
    <submittedName>
        <fullName evidence="2">Plasmid pRiA4b ORF-3 family protein</fullName>
    </submittedName>
</protein>
<dbReference type="InterPro" id="IPR024047">
    <property type="entry name" value="MM3350-like_sf"/>
</dbReference>
<reference evidence="2 3" key="1">
    <citation type="submission" date="2019-12" db="EMBL/GenBank/DDBJ databases">
        <title>Comparative genomics gives insights into the taxonomy of the Azoarcus-Aromatoleum group and reveals separate origins of nif in the plant-associated Azoarcus and non-plant-associated Aromatoleum sub-groups.</title>
        <authorList>
            <person name="Lafos M."/>
            <person name="Maluk M."/>
            <person name="Batista M."/>
            <person name="Junghare M."/>
            <person name="Carmona M."/>
            <person name="Faoro H."/>
            <person name="Cruz L.M."/>
            <person name="Battistoni F."/>
            <person name="De Souza E."/>
            <person name="Pedrosa F."/>
            <person name="Chen W.-M."/>
            <person name="Poole P.S."/>
            <person name="Dixon R.A."/>
            <person name="James E.K."/>
        </authorList>
    </citation>
    <scope>NUCLEOTIDE SEQUENCE [LARGE SCALE GENOMIC DNA]</scope>
    <source>
        <strain evidence="2 3">22Lin</strain>
    </source>
</reference>
<dbReference type="RefSeq" id="WP_169262808.1">
    <property type="nucleotide sequence ID" value="NZ_WTVQ01000090.1"/>
</dbReference>
<organism evidence="2 3">
    <name type="scientific">Aromatoleum diolicum</name>
    <dbReference type="NCBI Taxonomy" id="75796"/>
    <lineage>
        <taxon>Bacteria</taxon>
        <taxon>Pseudomonadati</taxon>
        <taxon>Pseudomonadota</taxon>
        <taxon>Betaproteobacteria</taxon>
        <taxon>Rhodocyclales</taxon>
        <taxon>Rhodocyclaceae</taxon>
        <taxon>Aromatoleum</taxon>
    </lineage>
</organism>
<evidence type="ECO:0000313" key="3">
    <source>
        <dbReference type="Proteomes" id="UP000648984"/>
    </source>
</evidence>
<evidence type="ECO:0000313" key="2">
    <source>
        <dbReference type="EMBL" id="NMG77699.1"/>
    </source>
</evidence>
<keyword evidence="3" id="KW-1185">Reference proteome</keyword>
<dbReference type="Proteomes" id="UP000648984">
    <property type="component" value="Unassembled WGS sequence"/>
</dbReference>
<accession>A0ABX1QJX4</accession>
<dbReference type="SUPFAM" id="SSF159941">
    <property type="entry name" value="MM3350-like"/>
    <property type="match status" value="1"/>
</dbReference>
<feature type="domain" description="Plasmid pRiA4b Orf3-like" evidence="1">
    <location>
        <begin position="17"/>
        <end position="183"/>
    </location>
</feature>
<dbReference type="InterPro" id="IPR012912">
    <property type="entry name" value="Plasmid_pRiA4b_Orf3-like"/>
</dbReference>
<proteinExistence type="predicted"/>
<dbReference type="Gene3D" id="3.10.290.30">
    <property type="entry name" value="MM3350-like"/>
    <property type="match status" value="1"/>
</dbReference>
<sequence>MGTVVRLPKARPAPHLLQLRIELAWIKPAIWRRVVVPETITLPKLHRVIQAVMGWHDCHLHEFEIAGERYGVPDPDYDFEPVRNEQRVRLATALYGAKSFRYVYDFGDDWEHRIKVERRLPPEPLFDTALCLTGANATPPEDVGGAPGYADFVAVMADPNHPEHHDMLEWYGAPFDPAAFDISAIDLRLHPIKV</sequence>